<reference evidence="3" key="1">
    <citation type="journal article" date="2017" name="Nature">
        <title>The sunflower genome provides insights into oil metabolism, flowering and Asterid evolution.</title>
        <authorList>
            <person name="Badouin H."/>
            <person name="Gouzy J."/>
            <person name="Grassa C.J."/>
            <person name="Murat F."/>
            <person name="Staton S.E."/>
            <person name="Cottret L."/>
            <person name="Lelandais-Briere C."/>
            <person name="Owens G.L."/>
            <person name="Carrere S."/>
            <person name="Mayjonade B."/>
            <person name="Legrand L."/>
            <person name="Gill N."/>
            <person name="Kane N.C."/>
            <person name="Bowers J.E."/>
            <person name="Hubner S."/>
            <person name="Bellec A."/>
            <person name="Berard A."/>
            <person name="Berges H."/>
            <person name="Blanchet N."/>
            <person name="Boniface M.C."/>
            <person name="Brunel D."/>
            <person name="Catrice O."/>
            <person name="Chaidir N."/>
            <person name="Claudel C."/>
            <person name="Donnadieu C."/>
            <person name="Faraut T."/>
            <person name="Fievet G."/>
            <person name="Helmstetter N."/>
            <person name="King M."/>
            <person name="Knapp S.J."/>
            <person name="Lai Z."/>
            <person name="Le Paslier M.C."/>
            <person name="Lippi Y."/>
            <person name="Lorenzon L."/>
            <person name="Mandel J.R."/>
            <person name="Marage G."/>
            <person name="Marchand G."/>
            <person name="Marquand E."/>
            <person name="Bret-Mestries E."/>
            <person name="Morien E."/>
            <person name="Nambeesan S."/>
            <person name="Nguyen T."/>
            <person name="Pegot-Espagnet P."/>
            <person name="Pouilly N."/>
            <person name="Raftis F."/>
            <person name="Sallet E."/>
            <person name="Schiex T."/>
            <person name="Thomas J."/>
            <person name="Vandecasteele C."/>
            <person name="Vares D."/>
            <person name="Vear F."/>
            <person name="Vautrin S."/>
            <person name="Crespi M."/>
            <person name="Mangin B."/>
            <person name="Burke J.M."/>
            <person name="Salse J."/>
            <person name="Munos S."/>
            <person name="Vincourt P."/>
            <person name="Rieseberg L.H."/>
            <person name="Langlade N.B."/>
        </authorList>
    </citation>
    <scope>NUCLEOTIDE SEQUENCE</scope>
    <source>
        <tissue evidence="3">Leaves</tissue>
    </source>
</reference>
<protein>
    <submittedName>
        <fullName evidence="3">Crocetin glucosyltransferase</fullName>
        <ecNumber evidence="3">2.4.1.271</ecNumber>
    </submittedName>
</protein>
<dbReference type="InterPro" id="IPR002213">
    <property type="entry name" value="UDP_glucos_trans"/>
</dbReference>
<dbReference type="Gene3D" id="3.40.50.2000">
    <property type="entry name" value="Glycogen Phosphorylase B"/>
    <property type="match status" value="2"/>
</dbReference>
<dbReference type="PANTHER" id="PTHR11926">
    <property type="entry name" value="GLUCOSYL/GLUCURONOSYL TRANSFERASES"/>
    <property type="match status" value="1"/>
</dbReference>
<evidence type="ECO:0000256" key="1">
    <source>
        <dbReference type="ARBA" id="ARBA00009995"/>
    </source>
</evidence>
<dbReference type="Gramene" id="mRNA:HanXRQr2_Chr15g0704651">
    <property type="protein sequence ID" value="CDS:HanXRQr2_Chr15g0704651.1"/>
    <property type="gene ID" value="HanXRQr2_Chr15g0704651"/>
</dbReference>
<organism evidence="3 4">
    <name type="scientific">Helianthus annuus</name>
    <name type="common">Common sunflower</name>
    <dbReference type="NCBI Taxonomy" id="4232"/>
    <lineage>
        <taxon>Eukaryota</taxon>
        <taxon>Viridiplantae</taxon>
        <taxon>Streptophyta</taxon>
        <taxon>Embryophyta</taxon>
        <taxon>Tracheophyta</taxon>
        <taxon>Spermatophyta</taxon>
        <taxon>Magnoliopsida</taxon>
        <taxon>eudicotyledons</taxon>
        <taxon>Gunneridae</taxon>
        <taxon>Pentapetalae</taxon>
        <taxon>asterids</taxon>
        <taxon>campanulids</taxon>
        <taxon>Asterales</taxon>
        <taxon>Asteraceae</taxon>
        <taxon>Asteroideae</taxon>
        <taxon>Heliantheae alliance</taxon>
        <taxon>Heliantheae</taxon>
        <taxon>Helianthus</taxon>
    </lineage>
</organism>
<proteinExistence type="inferred from homology"/>
<dbReference type="Proteomes" id="UP000215914">
    <property type="component" value="Unassembled WGS sequence"/>
</dbReference>
<accession>A0A9K3E3S5</accession>
<dbReference type="GO" id="GO:0080043">
    <property type="term" value="F:quercetin 3-O-glucosyltransferase activity"/>
    <property type="evidence" value="ECO:0000318"/>
    <property type="project" value="GO_Central"/>
</dbReference>
<dbReference type="OrthoDB" id="5835829at2759"/>
<evidence type="ECO:0000313" key="4">
    <source>
        <dbReference type="Proteomes" id="UP000215914"/>
    </source>
</evidence>
<sequence length="496" mass="55474">MPIHLISILLRCKLQLGPLHPQFSFLFIHKSSQGCHVIMQTSSRMTGHRKILIVAYSGKGHINPALRFANRLLKLGVNVTFCTSLSVVQRIDNETIPQGLTFAPFSDGHDRGKQPNTPLQQFISDFETNGARAAAEVILSAADTGQPFDCLVYTTVIPWVARVAHAHGVKSTLLWCQPATVLDIYYYYFNGYQSLISSNNNNPTFPINLPGLPPLTIADLPSFLLASCPKEHEFLLQIMKDHIDVLKLTTSIPRILVNAVDELETKSIRAIEKLEFLPIGPLIRSDGKDSAEHSLGMDFFEKTDDHYIEWLNTQAKSSVVYVSFGTIATFQMEQLEEMAVGLMEIRRPFLWVIRDSEQAERLRKMGGLQNQGMIVGWCSQVEVLSHEAIGCVVMHCGWNSTVEVLVAGVRIVAFPQWSDQGTNAKMVEDVWKTGVRVRTREGGGMVEGMEIGRCVEMVMEDEQMKTNAEKWKEVTREALNNGGSSTINLQSFLHDL</sequence>
<evidence type="ECO:0000313" key="3">
    <source>
        <dbReference type="EMBL" id="KAF5765516.1"/>
    </source>
</evidence>
<comment type="caution">
    <text evidence="3">The sequence shown here is derived from an EMBL/GenBank/DDBJ whole genome shotgun (WGS) entry which is preliminary data.</text>
</comment>
<evidence type="ECO:0000256" key="2">
    <source>
        <dbReference type="ARBA" id="ARBA00022679"/>
    </source>
</evidence>
<dbReference type="EC" id="2.4.1.271" evidence="3"/>
<name>A0A9K3E3S5_HELAN</name>
<reference evidence="3" key="2">
    <citation type="submission" date="2020-06" db="EMBL/GenBank/DDBJ databases">
        <title>Helianthus annuus Genome sequencing and assembly Release 2.</title>
        <authorList>
            <person name="Gouzy J."/>
            <person name="Langlade N."/>
            <person name="Munos S."/>
        </authorList>
    </citation>
    <scope>NUCLEOTIDE SEQUENCE</scope>
    <source>
        <tissue evidence="3">Leaves</tissue>
    </source>
</reference>
<keyword evidence="4" id="KW-1185">Reference proteome</keyword>
<dbReference type="GO" id="GO:0005737">
    <property type="term" value="C:cytoplasm"/>
    <property type="evidence" value="ECO:0000318"/>
    <property type="project" value="GO_Central"/>
</dbReference>
<dbReference type="Pfam" id="PF00201">
    <property type="entry name" value="UDPGT"/>
    <property type="match status" value="1"/>
</dbReference>
<dbReference type="CDD" id="cd03784">
    <property type="entry name" value="GT1_Gtf-like"/>
    <property type="match status" value="1"/>
</dbReference>
<comment type="similarity">
    <text evidence="1">Belongs to the UDP-glycosyltransferase family.</text>
</comment>
<dbReference type="AlphaFoldDB" id="A0A9K3E3S5"/>
<dbReference type="FunFam" id="3.40.50.2000:FF:000019">
    <property type="entry name" value="Glycosyltransferase"/>
    <property type="match status" value="1"/>
</dbReference>
<keyword evidence="3" id="KW-0328">Glycosyltransferase</keyword>
<dbReference type="SUPFAM" id="SSF53756">
    <property type="entry name" value="UDP-Glycosyltransferase/glycogen phosphorylase"/>
    <property type="match status" value="1"/>
</dbReference>
<dbReference type="EMBL" id="MNCJ02000330">
    <property type="protein sequence ID" value="KAF5765516.1"/>
    <property type="molecule type" value="Genomic_DNA"/>
</dbReference>
<dbReference type="PANTHER" id="PTHR11926:SF1535">
    <property type="entry name" value="CROCETIN GLUCOSYLTRANSFERASE"/>
    <property type="match status" value="1"/>
</dbReference>
<dbReference type="GO" id="GO:0080044">
    <property type="term" value="F:quercetin 7-O-glucosyltransferase activity"/>
    <property type="evidence" value="ECO:0000318"/>
    <property type="project" value="GO_Central"/>
</dbReference>
<gene>
    <name evidence="3" type="ORF">HanXRQr2_Chr15g0704651</name>
</gene>
<keyword evidence="2 3" id="KW-0808">Transferase</keyword>